<dbReference type="Gene3D" id="1.20.1250.20">
    <property type="entry name" value="MFS general substrate transporter like domains"/>
    <property type="match status" value="1"/>
</dbReference>
<feature type="domain" description="Major facilitator superfamily (MFS) profile" evidence="7">
    <location>
        <begin position="128"/>
        <end position="525"/>
    </location>
</feature>
<keyword evidence="3 6" id="KW-0812">Transmembrane</keyword>
<dbReference type="InterPro" id="IPR050360">
    <property type="entry name" value="MFS_Sugar_Transporters"/>
</dbReference>
<accession>A0A8H5H415</accession>
<feature type="transmembrane region" description="Helical" evidence="6">
    <location>
        <begin position="125"/>
        <end position="144"/>
    </location>
</feature>
<evidence type="ECO:0000256" key="1">
    <source>
        <dbReference type="ARBA" id="ARBA00004141"/>
    </source>
</evidence>
<dbReference type="PANTHER" id="PTHR48022:SF52">
    <property type="entry name" value="SUGAR TRANSPORTER, PUTATIVE-RELATED"/>
    <property type="match status" value="1"/>
</dbReference>
<dbReference type="SUPFAM" id="SSF103473">
    <property type="entry name" value="MFS general substrate transporter"/>
    <property type="match status" value="1"/>
</dbReference>
<dbReference type="EMBL" id="JAACJN010000091">
    <property type="protein sequence ID" value="KAF5376384.1"/>
    <property type="molecule type" value="Genomic_DNA"/>
</dbReference>
<dbReference type="PROSITE" id="PS50850">
    <property type="entry name" value="MFS"/>
    <property type="match status" value="1"/>
</dbReference>
<keyword evidence="4 6" id="KW-1133">Transmembrane helix</keyword>
<evidence type="ECO:0000256" key="3">
    <source>
        <dbReference type="ARBA" id="ARBA00022692"/>
    </source>
</evidence>
<evidence type="ECO:0000256" key="6">
    <source>
        <dbReference type="SAM" id="Phobius"/>
    </source>
</evidence>
<feature type="transmembrane region" description="Helical" evidence="6">
    <location>
        <begin position="191"/>
        <end position="209"/>
    </location>
</feature>
<feature type="transmembrane region" description="Helical" evidence="6">
    <location>
        <begin position="456"/>
        <end position="477"/>
    </location>
</feature>
<evidence type="ECO:0000256" key="4">
    <source>
        <dbReference type="ARBA" id="ARBA00022989"/>
    </source>
</evidence>
<sequence length="525" mass="57397">MDVSPARSKVVVQGQERLGLGLKCPELTPDYRLISVMGRQSTRIATRSSSFLGSRTWRLIRKLLAHAFIANKLTVIRRTLHAFLLSVLSHTPGIGRMLGAKEDRTTHWKNNTNRNWWNDPGLRKITAWIVLLYCGSFTIGYDGSLLNGLQALPQWNKAFNNPSGARLGLINASLSLTVVPWICDTYGRKKAILLGSCGVITGALVGALAKTEAMFITGRVIVGVSCIFTSTGTACLINELVHPRLRGICGSLYLSVFMIGGTLAAWLSYGTLAWDSSSWQWRLPVLFQVSAPLILLLVASFGPESPRYLISKGRHEEALAILAKYHANGETEDELVQNEFKEIKNHIVKELEGNYAGSWKSLFKTRGNRRRVLITERPFYTATLVNDAKVNYLPVSVLVNGLISIFGTFFAIVGGLCVNKIGRRMLYLLSNVGLMMIFAVLTALAAAFAEHPGSSGIGISFVVMLFLALGIHSFGWLPLGTLYPAEILPYSVRSKGLSLNFVVLAVSLSVSGFVNPIGLKALQVG</sequence>
<dbReference type="Proteomes" id="UP000518752">
    <property type="component" value="Unassembled WGS sequence"/>
</dbReference>
<evidence type="ECO:0000256" key="2">
    <source>
        <dbReference type="ARBA" id="ARBA00010992"/>
    </source>
</evidence>
<dbReference type="InterPro" id="IPR036259">
    <property type="entry name" value="MFS_trans_sf"/>
</dbReference>
<gene>
    <name evidence="8" type="ORF">D9757_008658</name>
</gene>
<dbReference type="OrthoDB" id="6133115at2759"/>
<organism evidence="8 9">
    <name type="scientific">Collybiopsis confluens</name>
    <dbReference type="NCBI Taxonomy" id="2823264"/>
    <lineage>
        <taxon>Eukaryota</taxon>
        <taxon>Fungi</taxon>
        <taxon>Dikarya</taxon>
        <taxon>Basidiomycota</taxon>
        <taxon>Agaricomycotina</taxon>
        <taxon>Agaricomycetes</taxon>
        <taxon>Agaricomycetidae</taxon>
        <taxon>Agaricales</taxon>
        <taxon>Marasmiineae</taxon>
        <taxon>Omphalotaceae</taxon>
        <taxon>Collybiopsis</taxon>
    </lineage>
</organism>
<proteinExistence type="inferred from homology"/>
<keyword evidence="9" id="KW-1185">Reference proteome</keyword>
<evidence type="ECO:0000313" key="9">
    <source>
        <dbReference type="Proteomes" id="UP000518752"/>
    </source>
</evidence>
<evidence type="ECO:0000313" key="8">
    <source>
        <dbReference type="EMBL" id="KAF5376384.1"/>
    </source>
</evidence>
<dbReference type="InterPro" id="IPR005828">
    <property type="entry name" value="MFS_sugar_transport-like"/>
</dbReference>
<dbReference type="AlphaFoldDB" id="A0A8H5H415"/>
<evidence type="ECO:0000259" key="7">
    <source>
        <dbReference type="PROSITE" id="PS50850"/>
    </source>
</evidence>
<feature type="transmembrane region" description="Helical" evidence="6">
    <location>
        <begin position="249"/>
        <end position="269"/>
    </location>
</feature>
<keyword evidence="5 6" id="KW-0472">Membrane</keyword>
<dbReference type="Pfam" id="PF00083">
    <property type="entry name" value="Sugar_tr"/>
    <property type="match status" value="1"/>
</dbReference>
<evidence type="ECO:0000256" key="5">
    <source>
        <dbReference type="ARBA" id="ARBA00023136"/>
    </source>
</evidence>
<dbReference type="InterPro" id="IPR020846">
    <property type="entry name" value="MFS_dom"/>
</dbReference>
<name>A0A8H5H415_9AGAR</name>
<dbReference type="GO" id="GO:0016020">
    <property type="term" value="C:membrane"/>
    <property type="evidence" value="ECO:0007669"/>
    <property type="project" value="UniProtKB-SubCell"/>
</dbReference>
<comment type="similarity">
    <text evidence="2">Belongs to the major facilitator superfamily. Sugar transporter (TC 2.A.1.1) family.</text>
</comment>
<reference evidence="8 9" key="1">
    <citation type="journal article" date="2020" name="ISME J.">
        <title>Uncovering the hidden diversity of litter-decomposition mechanisms in mushroom-forming fungi.</title>
        <authorList>
            <person name="Floudas D."/>
            <person name="Bentzer J."/>
            <person name="Ahren D."/>
            <person name="Johansson T."/>
            <person name="Persson P."/>
            <person name="Tunlid A."/>
        </authorList>
    </citation>
    <scope>NUCLEOTIDE SEQUENCE [LARGE SCALE GENOMIC DNA]</scope>
    <source>
        <strain evidence="8 9">CBS 406.79</strain>
    </source>
</reference>
<feature type="transmembrane region" description="Helical" evidence="6">
    <location>
        <begin position="392"/>
        <end position="413"/>
    </location>
</feature>
<feature type="transmembrane region" description="Helical" evidence="6">
    <location>
        <begin position="497"/>
        <end position="519"/>
    </location>
</feature>
<protein>
    <recommendedName>
        <fullName evidence="7">Major facilitator superfamily (MFS) profile domain-containing protein</fullName>
    </recommendedName>
</protein>
<dbReference type="GO" id="GO:0005351">
    <property type="term" value="F:carbohydrate:proton symporter activity"/>
    <property type="evidence" value="ECO:0007669"/>
    <property type="project" value="TreeGrafter"/>
</dbReference>
<feature type="transmembrane region" description="Helical" evidence="6">
    <location>
        <begin position="215"/>
        <end position="237"/>
    </location>
</feature>
<dbReference type="PANTHER" id="PTHR48022">
    <property type="entry name" value="PLASTIDIC GLUCOSE TRANSPORTER 4"/>
    <property type="match status" value="1"/>
</dbReference>
<feature type="transmembrane region" description="Helical" evidence="6">
    <location>
        <begin position="425"/>
        <end position="449"/>
    </location>
</feature>
<comment type="subcellular location">
    <subcellularLocation>
        <location evidence="1">Membrane</location>
        <topology evidence="1">Multi-pass membrane protein</topology>
    </subcellularLocation>
</comment>
<comment type="caution">
    <text evidence="8">The sequence shown here is derived from an EMBL/GenBank/DDBJ whole genome shotgun (WGS) entry which is preliminary data.</text>
</comment>
<feature type="transmembrane region" description="Helical" evidence="6">
    <location>
        <begin position="281"/>
        <end position="302"/>
    </location>
</feature>